<dbReference type="EMBL" id="JAVREJ010000012">
    <property type="protein sequence ID" value="MDT0351450.1"/>
    <property type="molecule type" value="Genomic_DNA"/>
</dbReference>
<dbReference type="Gene3D" id="3.40.50.1820">
    <property type="entry name" value="alpha/beta hydrolase"/>
    <property type="match status" value="1"/>
</dbReference>
<keyword evidence="2" id="KW-0378">Hydrolase</keyword>
<dbReference type="Proteomes" id="UP001183202">
    <property type="component" value="Unassembled WGS sequence"/>
</dbReference>
<dbReference type="PANTHER" id="PTHR42776">
    <property type="entry name" value="SERINE PEPTIDASE S9 FAMILY MEMBER"/>
    <property type="match status" value="1"/>
</dbReference>
<comment type="caution">
    <text evidence="5">The sequence shown here is derived from an EMBL/GenBank/DDBJ whole genome shotgun (WGS) entry which is preliminary data.</text>
</comment>
<feature type="domain" description="Peptidase S9 prolyl oligopeptidase catalytic" evidence="4">
    <location>
        <begin position="459"/>
        <end position="662"/>
    </location>
</feature>
<dbReference type="InterPro" id="IPR011042">
    <property type="entry name" value="6-blade_b-propeller_TolB-like"/>
</dbReference>
<dbReference type="InterPro" id="IPR001375">
    <property type="entry name" value="Peptidase_S9_cat"/>
</dbReference>
<dbReference type="SUPFAM" id="SSF53474">
    <property type="entry name" value="alpha/beta-Hydrolases"/>
    <property type="match status" value="1"/>
</dbReference>
<evidence type="ECO:0000256" key="2">
    <source>
        <dbReference type="ARBA" id="ARBA00022801"/>
    </source>
</evidence>
<accession>A0ABU2NBX3</accession>
<dbReference type="InterPro" id="IPR011659">
    <property type="entry name" value="WD40"/>
</dbReference>
<gene>
    <name evidence="5" type="ORF">RM445_18115</name>
</gene>
<evidence type="ECO:0000256" key="1">
    <source>
        <dbReference type="ARBA" id="ARBA00022729"/>
    </source>
</evidence>
<keyword evidence="3" id="KW-0645">Protease</keyword>
<dbReference type="SUPFAM" id="SSF82171">
    <property type="entry name" value="DPP6 N-terminal domain-like"/>
    <property type="match status" value="1"/>
</dbReference>
<organism evidence="5 6">
    <name type="scientific">Pseudonocardia charpentierae</name>
    <dbReference type="NCBI Taxonomy" id="3075545"/>
    <lineage>
        <taxon>Bacteria</taxon>
        <taxon>Bacillati</taxon>
        <taxon>Actinomycetota</taxon>
        <taxon>Actinomycetes</taxon>
        <taxon>Pseudonocardiales</taxon>
        <taxon>Pseudonocardiaceae</taxon>
        <taxon>Pseudonocardia</taxon>
    </lineage>
</organism>
<name>A0ABU2NBX3_9PSEU</name>
<dbReference type="PANTHER" id="PTHR42776:SF13">
    <property type="entry name" value="DIPEPTIDYL-PEPTIDASE 5"/>
    <property type="match status" value="1"/>
</dbReference>
<evidence type="ECO:0000313" key="5">
    <source>
        <dbReference type="EMBL" id="MDT0351450.1"/>
    </source>
</evidence>
<dbReference type="Gene3D" id="2.120.10.30">
    <property type="entry name" value="TolB, C-terminal domain"/>
    <property type="match status" value="2"/>
</dbReference>
<sequence>MTSSVSPTPFHDLAAFTALPRCSGLVLSPDGSVLVVGVTTLDTEGTRHHTALWEVDPEGARPARRLTRGESDEHDAAFTPDGDLLFLASRSAPGGTDDDPPTALWCLPARGGEARPAGTRPGGLSGPVVARRAGTVVCSSATLPGARTGDDDAARRAARSTAKVTAILHEGGPVRYWDHDLGPDRPRLLAGAPPDTDEPVTWTDLTPDPGGALEQAAYDVTPDGSTVVTTWRIDEPFGGTRRALVALDLSAPGAAGTRRVLLDDPDHTVDGPVAVSPDGRWVACVRTRRTSATEPPDMRCVVLPVSGGDARDVAPGWDRWVTAVAWTPDSAALVVTADDTGRAPLFRVDLATGAVTRLTDDDGAYSDPVVGPDGTVYALRAAIDAPPAPVRLDPECPVPLPAPAAAPVLPGMLTEVTATAADGTPLRAWLVLPDGASATTPAPLLLWIHGGPLSSWNGWHWRWNPWVMAAHGYAVLLPDPALSTGYGRAFVRRGWGRWGAEPYTDVLALTDAAERLPEIDGGRTAAMGGSFGGYLANWVAGHTDRFAAVVTHASLWALDQFVATTDTPDYWRRELTPQVRAEYSPHRFADAISTPMLVIHGDRDHRVPVGEALRLWSDLLSRCPVRVPHKFLYFPDENHWVLHPSHARLWYATVLAFLDHHVRGADWVVPDLLR</sequence>
<protein>
    <submittedName>
        <fullName evidence="5">Prolyl oligopeptidase family serine peptidase</fullName>
    </submittedName>
</protein>
<keyword evidence="6" id="KW-1185">Reference proteome</keyword>
<evidence type="ECO:0000259" key="4">
    <source>
        <dbReference type="Pfam" id="PF00326"/>
    </source>
</evidence>
<keyword evidence="1" id="KW-0732">Signal</keyword>
<proteinExistence type="predicted"/>
<keyword evidence="3" id="KW-0720">Serine protease</keyword>
<dbReference type="RefSeq" id="WP_311557759.1">
    <property type="nucleotide sequence ID" value="NZ_JAVREJ010000012.1"/>
</dbReference>
<dbReference type="Pfam" id="PF00326">
    <property type="entry name" value="Peptidase_S9"/>
    <property type="match status" value="1"/>
</dbReference>
<dbReference type="InterPro" id="IPR029058">
    <property type="entry name" value="AB_hydrolase_fold"/>
</dbReference>
<evidence type="ECO:0000313" key="6">
    <source>
        <dbReference type="Proteomes" id="UP001183202"/>
    </source>
</evidence>
<reference evidence="6" key="1">
    <citation type="submission" date="2023-07" db="EMBL/GenBank/DDBJ databases">
        <title>30 novel species of actinomycetes from the DSMZ collection.</title>
        <authorList>
            <person name="Nouioui I."/>
        </authorList>
    </citation>
    <scope>NUCLEOTIDE SEQUENCE [LARGE SCALE GENOMIC DNA]</scope>
    <source>
        <strain evidence="6">DSM 45834</strain>
    </source>
</reference>
<evidence type="ECO:0000256" key="3">
    <source>
        <dbReference type="ARBA" id="ARBA00022825"/>
    </source>
</evidence>
<dbReference type="Pfam" id="PF07676">
    <property type="entry name" value="PD40"/>
    <property type="match status" value="1"/>
</dbReference>